<dbReference type="CDD" id="cd03467">
    <property type="entry name" value="Rieske"/>
    <property type="match status" value="1"/>
</dbReference>
<dbReference type="PROSITE" id="PS51296">
    <property type="entry name" value="RIESKE"/>
    <property type="match status" value="1"/>
</dbReference>
<gene>
    <name evidence="8" type="ORF">HNP84_003043</name>
</gene>
<comment type="similarity">
    <text evidence="6">Belongs to the bacterial ring-hydroxylating dioxygenase ferredoxin component family.</text>
</comment>
<proteinExistence type="inferred from homology"/>
<dbReference type="PANTHER" id="PTHR21496:SF0">
    <property type="entry name" value="RIESKE DOMAIN-CONTAINING PROTEIN"/>
    <property type="match status" value="1"/>
</dbReference>
<dbReference type="GO" id="GO:0016705">
    <property type="term" value="F:oxidoreductase activity, acting on paired donors, with incorporation or reduction of molecular oxygen"/>
    <property type="evidence" value="ECO:0007669"/>
    <property type="project" value="UniProtKB-ARBA"/>
</dbReference>
<evidence type="ECO:0000256" key="2">
    <source>
        <dbReference type="ARBA" id="ARBA00022723"/>
    </source>
</evidence>
<dbReference type="GO" id="GO:0046872">
    <property type="term" value="F:metal ion binding"/>
    <property type="evidence" value="ECO:0007669"/>
    <property type="project" value="UniProtKB-KW"/>
</dbReference>
<dbReference type="InterPro" id="IPR036922">
    <property type="entry name" value="Rieske_2Fe-2S_sf"/>
</dbReference>
<organism evidence="8 9">
    <name type="scientific">Thermocatellispora tengchongensis</name>
    <dbReference type="NCBI Taxonomy" id="1073253"/>
    <lineage>
        <taxon>Bacteria</taxon>
        <taxon>Bacillati</taxon>
        <taxon>Actinomycetota</taxon>
        <taxon>Actinomycetes</taxon>
        <taxon>Streptosporangiales</taxon>
        <taxon>Streptosporangiaceae</taxon>
        <taxon>Thermocatellispora</taxon>
    </lineage>
</organism>
<evidence type="ECO:0000259" key="7">
    <source>
        <dbReference type="PROSITE" id="PS51296"/>
    </source>
</evidence>
<protein>
    <submittedName>
        <fullName evidence="8">Nitrite reductase/ring-hydroxylating ferredoxin subunit</fullName>
    </submittedName>
</protein>
<evidence type="ECO:0000256" key="3">
    <source>
        <dbReference type="ARBA" id="ARBA00023004"/>
    </source>
</evidence>
<dbReference type="InterPro" id="IPR017941">
    <property type="entry name" value="Rieske_2Fe-2S"/>
</dbReference>
<reference evidence="8 9" key="1">
    <citation type="submission" date="2020-08" db="EMBL/GenBank/DDBJ databases">
        <title>Genomic Encyclopedia of Type Strains, Phase IV (KMG-IV): sequencing the most valuable type-strain genomes for metagenomic binning, comparative biology and taxonomic classification.</title>
        <authorList>
            <person name="Goeker M."/>
        </authorList>
    </citation>
    <scope>NUCLEOTIDE SEQUENCE [LARGE SCALE GENOMIC DNA]</scope>
    <source>
        <strain evidence="8 9">DSM 45615</strain>
    </source>
</reference>
<keyword evidence="2" id="KW-0479">Metal-binding</keyword>
<dbReference type="Proteomes" id="UP000578449">
    <property type="component" value="Unassembled WGS sequence"/>
</dbReference>
<dbReference type="Pfam" id="PF00355">
    <property type="entry name" value="Rieske"/>
    <property type="match status" value="1"/>
</dbReference>
<keyword evidence="3" id="KW-0408">Iron</keyword>
<evidence type="ECO:0000256" key="5">
    <source>
        <dbReference type="ARBA" id="ARBA00034078"/>
    </source>
</evidence>
<dbReference type="GO" id="GO:0051537">
    <property type="term" value="F:2 iron, 2 sulfur cluster binding"/>
    <property type="evidence" value="ECO:0007669"/>
    <property type="project" value="UniProtKB-KW"/>
</dbReference>
<dbReference type="RefSeq" id="WP_185050310.1">
    <property type="nucleotide sequence ID" value="NZ_BAABIX010000001.1"/>
</dbReference>
<comment type="cofactor">
    <cofactor evidence="5">
        <name>[2Fe-2S] cluster</name>
        <dbReference type="ChEBI" id="CHEBI:190135"/>
    </cofactor>
</comment>
<evidence type="ECO:0000313" key="9">
    <source>
        <dbReference type="Proteomes" id="UP000578449"/>
    </source>
</evidence>
<sequence length="115" mass="12387">MSLAAQAPGGGWVRTVPVADVPAGGALAVDLDEGGVLLIRTRRGRVLAYDIACPHLGARLDAARVGRWHLTCPVHAYRFRVSDGMCVRPRGRRPLRACEVRVLDGVIYVSASEKD</sequence>
<keyword evidence="9" id="KW-1185">Reference proteome</keyword>
<feature type="domain" description="Rieske" evidence="7">
    <location>
        <begin position="13"/>
        <end position="109"/>
    </location>
</feature>
<evidence type="ECO:0000256" key="6">
    <source>
        <dbReference type="ARBA" id="ARBA00038001"/>
    </source>
</evidence>
<keyword evidence="1" id="KW-0001">2Fe-2S</keyword>
<dbReference type="AlphaFoldDB" id="A0A840P7X4"/>
<evidence type="ECO:0000256" key="4">
    <source>
        <dbReference type="ARBA" id="ARBA00023014"/>
    </source>
</evidence>
<dbReference type="PANTHER" id="PTHR21496">
    <property type="entry name" value="FERREDOXIN-RELATED"/>
    <property type="match status" value="1"/>
</dbReference>
<dbReference type="SUPFAM" id="SSF50022">
    <property type="entry name" value="ISP domain"/>
    <property type="match status" value="1"/>
</dbReference>
<dbReference type="EMBL" id="JACHGN010000006">
    <property type="protein sequence ID" value="MBB5133317.1"/>
    <property type="molecule type" value="Genomic_DNA"/>
</dbReference>
<dbReference type="GO" id="GO:0004497">
    <property type="term" value="F:monooxygenase activity"/>
    <property type="evidence" value="ECO:0007669"/>
    <property type="project" value="UniProtKB-ARBA"/>
</dbReference>
<evidence type="ECO:0000256" key="1">
    <source>
        <dbReference type="ARBA" id="ARBA00022714"/>
    </source>
</evidence>
<evidence type="ECO:0000313" key="8">
    <source>
        <dbReference type="EMBL" id="MBB5133317.1"/>
    </source>
</evidence>
<keyword evidence="4" id="KW-0411">Iron-sulfur</keyword>
<name>A0A840P7X4_9ACTN</name>
<dbReference type="Gene3D" id="2.102.10.10">
    <property type="entry name" value="Rieske [2Fe-2S] iron-sulphur domain"/>
    <property type="match status" value="1"/>
</dbReference>
<comment type="caution">
    <text evidence="8">The sequence shown here is derived from an EMBL/GenBank/DDBJ whole genome shotgun (WGS) entry which is preliminary data.</text>
</comment>
<accession>A0A840P7X4</accession>